<keyword evidence="2" id="KW-1185">Reference proteome</keyword>
<accession>A0A1M6D6G6</accession>
<proteinExistence type="predicted"/>
<dbReference type="AlphaFoldDB" id="A0A1M6D6G6"/>
<dbReference type="Proteomes" id="UP000184442">
    <property type="component" value="Unassembled WGS sequence"/>
</dbReference>
<evidence type="ECO:0000313" key="1">
    <source>
        <dbReference type="EMBL" id="SHI68817.1"/>
    </source>
</evidence>
<gene>
    <name evidence="1" type="ORF">SAMN02745176_01039</name>
</gene>
<name>A0A1M6D6G6_9FIRM</name>
<dbReference type="STRING" id="1122184.SAMN02745176_01039"/>
<reference evidence="1 2" key="1">
    <citation type="submission" date="2016-11" db="EMBL/GenBank/DDBJ databases">
        <authorList>
            <person name="Jaros S."/>
            <person name="Januszkiewicz K."/>
            <person name="Wedrychowicz H."/>
        </authorList>
    </citation>
    <scope>NUCLEOTIDE SEQUENCE [LARGE SCALE GENOMIC DNA]</scope>
    <source>
        <strain evidence="1 2">DSM 19022</strain>
    </source>
</reference>
<evidence type="ECO:0000313" key="2">
    <source>
        <dbReference type="Proteomes" id="UP000184442"/>
    </source>
</evidence>
<organism evidence="1 2">
    <name type="scientific">Lutispora thermophila DSM 19022</name>
    <dbReference type="NCBI Taxonomy" id="1122184"/>
    <lineage>
        <taxon>Bacteria</taxon>
        <taxon>Bacillati</taxon>
        <taxon>Bacillota</taxon>
        <taxon>Clostridia</taxon>
        <taxon>Lutisporales</taxon>
        <taxon>Lutisporaceae</taxon>
        <taxon>Lutispora</taxon>
    </lineage>
</organism>
<sequence length="52" mass="5494">MKNLILILVILAIVCAAITKIVIEKKKGVKCIGCPSCSSGKNSCSCNCNHTE</sequence>
<dbReference type="EMBL" id="FQZS01000006">
    <property type="protein sequence ID" value="SHI68817.1"/>
    <property type="molecule type" value="Genomic_DNA"/>
</dbReference>
<evidence type="ECO:0008006" key="3">
    <source>
        <dbReference type="Google" id="ProtNLM"/>
    </source>
</evidence>
<protein>
    <recommendedName>
        <fullName evidence="3">Virus attachment protein p12 family protein</fullName>
    </recommendedName>
</protein>